<dbReference type="RefSeq" id="WP_011930842.1">
    <property type="nucleotide sequence ID" value="NC_009470.1"/>
</dbReference>
<dbReference type="EMBL" id="CP000692">
    <property type="protein sequence ID" value="ABQ29177.1"/>
    <property type="molecule type" value="Genomic_DNA"/>
</dbReference>
<evidence type="ECO:0000313" key="1">
    <source>
        <dbReference type="EMBL" id="ABQ29177.1"/>
    </source>
</evidence>
<dbReference type="AlphaFoldDB" id="A5FU95"/>
<evidence type="ECO:0000313" key="2">
    <source>
        <dbReference type="Proteomes" id="UP000000245"/>
    </source>
</evidence>
<gene>
    <name evidence="1" type="ordered locus">Acry_3580</name>
</gene>
<accession>A5FU95</accession>
<dbReference type="HOGENOM" id="CLU_1270019_0_0_5"/>
<protein>
    <submittedName>
        <fullName evidence="1">Uncharacterized protein</fullName>
    </submittedName>
</protein>
<name>A5FU95_ACICJ</name>
<reference evidence="1 2" key="1">
    <citation type="submission" date="2007-05" db="EMBL/GenBank/DDBJ databases">
        <title>Complete sequence of plasmid4 pACRY04 of Acidiphilium cryptum JF-5.</title>
        <authorList>
            <consortium name="US DOE Joint Genome Institute"/>
            <person name="Copeland A."/>
            <person name="Lucas S."/>
            <person name="Lapidus A."/>
            <person name="Barry K."/>
            <person name="Detter J.C."/>
            <person name="Glavina del Rio T."/>
            <person name="Hammon N."/>
            <person name="Israni S."/>
            <person name="Dalin E."/>
            <person name="Tice H."/>
            <person name="Pitluck S."/>
            <person name="Sims D."/>
            <person name="Brettin T."/>
            <person name="Bruce D."/>
            <person name="Han C."/>
            <person name="Schmutz J."/>
            <person name="Larimer F."/>
            <person name="Land M."/>
            <person name="Hauser L."/>
            <person name="Kyrpides N."/>
            <person name="Kim E."/>
            <person name="Magnuson T."/>
            <person name="Richardson P."/>
        </authorList>
    </citation>
    <scope>NUCLEOTIDE SEQUENCE [LARGE SCALE GENOMIC DNA]</scope>
    <source>
        <strain evidence="2">JF-5</strain>
        <plasmid evidence="2">Plasmid pACRY04</plasmid>
    </source>
</reference>
<organism evidence="1 2">
    <name type="scientific">Acidiphilium cryptum (strain JF-5)</name>
    <dbReference type="NCBI Taxonomy" id="349163"/>
    <lineage>
        <taxon>Bacteria</taxon>
        <taxon>Pseudomonadati</taxon>
        <taxon>Pseudomonadota</taxon>
        <taxon>Alphaproteobacteria</taxon>
        <taxon>Acetobacterales</taxon>
        <taxon>Acidocellaceae</taxon>
        <taxon>Acidiphilium</taxon>
    </lineage>
</organism>
<proteinExistence type="predicted"/>
<geneLocation type="plasmid" evidence="1 2">
    <name>pACRY04</name>
</geneLocation>
<sequence>MGVQLYLLDRRPTTLVVGGTSHKIGTLRRFWKVTELNNARMTEIGAAQGRIRQKAAPVAVMLNDVMEAALEMEPGRSLPAHIVLGWDADRVSVTDQDWEYLPVLGYAVRNPETGIYVLHETGEGEGGLLRPVTRDRAIHRGLITTDDQLVRHGQPRITTCHSVTPLIETYAEADCLLADGRSTRILTSVTSGRLPDPAWYAGKRPADVKAYPIDRAA</sequence>
<keyword evidence="2" id="KW-1185">Reference proteome</keyword>
<dbReference type="Proteomes" id="UP000000245">
    <property type="component" value="Plasmid pACRY04"/>
</dbReference>
<dbReference type="KEGG" id="acr:Acry_3580"/>
<keyword evidence="1" id="KW-0614">Plasmid</keyword>